<feature type="chain" id="PRO_5045760708" evidence="1">
    <location>
        <begin position="20"/>
        <end position="276"/>
    </location>
</feature>
<comment type="caution">
    <text evidence="2">The sequence shown here is derived from an EMBL/GenBank/DDBJ whole genome shotgun (WGS) entry which is preliminary data.</text>
</comment>
<proteinExistence type="predicted"/>
<dbReference type="EMBL" id="JAPWIJ010000007">
    <property type="protein sequence ID" value="MCZ4520281.1"/>
    <property type="molecule type" value="Genomic_DNA"/>
</dbReference>
<keyword evidence="1" id="KW-0732">Signal</keyword>
<keyword evidence="3" id="KW-1185">Reference proteome</keyword>
<evidence type="ECO:0000313" key="3">
    <source>
        <dbReference type="Proteomes" id="UP001081071"/>
    </source>
</evidence>
<gene>
    <name evidence="2" type="ORF">O4220_17345</name>
</gene>
<organism evidence="2 3">
    <name type="scientific">Rhodococcus ruber</name>
    <dbReference type="NCBI Taxonomy" id="1830"/>
    <lineage>
        <taxon>Bacteria</taxon>
        <taxon>Bacillati</taxon>
        <taxon>Actinomycetota</taxon>
        <taxon>Actinomycetes</taxon>
        <taxon>Mycobacteriales</taxon>
        <taxon>Nocardiaceae</taxon>
        <taxon>Rhodococcus</taxon>
    </lineage>
</organism>
<dbReference type="RefSeq" id="WP_269606451.1">
    <property type="nucleotide sequence ID" value="NZ_JAPWIJ010000007.1"/>
</dbReference>
<accession>A0ABT4MH31</accession>
<dbReference type="Proteomes" id="UP001081071">
    <property type="component" value="Unassembled WGS sequence"/>
</dbReference>
<feature type="signal peptide" evidence="1">
    <location>
        <begin position="1"/>
        <end position="19"/>
    </location>
</feature>
<evidence type="ECO:0000313" key="2">
    <source>
        <dbReference type="EMBL" id="MCZ4520281.1"/>
    </source>
</evidence>
<protein>
    <submittedName>
        <fullName evidence="2">Uncharacterized protein</fullName>
    </submittedName>
</protein>
<reference evidence="2" key="1">
    <citation type="submission" date="2022-12" db="EMBL/GenBank/DDBJ databases">
        <authorList>
            <person name="Krivoruchko A.V."/>
            <person name="Elkin A."/>
        </authorList>
    </citation>
    <scope>NUCLEOTIDE SEQUENCE</scope>
    <source>
        <strain evidence="2">IEGM 1391</strain>
    </source>
</reference>
<sequence>MCSSSASLALWASSWLAGASSPDDVIDAMSEWAPMHLLGAGDAGASESFGLQHPGYAEGIAGLLQAIRATAGAETRSAVGDDRVRLVLPAPGAVSGLPANTDFSRAALNAGQAVIVGTSGNNGIGVVPVVEGPDVLRWTVYSIVVPEHGHREQGLGEAEYEMREAVRGAADALAQMQSLPTRTLQSDPRARIAALIADAARHRYPAEMSDRAFRVLESADRVAAILTVAAGSAPSEAPTATAAAAREELVRPLWAAVRTARTIAVATSIEAAMHSA</sequence>
<name>A0ABT4MH31_9NOCA</name>
<evidence type="ECO:0000256" key="1">
    <source>
        <dbReference type="SAM" id="SignalP"/>
    </source>
</evidence>